<dbReference type="Gene3D" id="1.10.10.60">
    <property type="entry name" value="Homeodomain-like"/>
    <property type="match status" value="2"/>
</dbReference>
<reference evidence="7" key="1">
    <citation type="submission" date="2017-02" db="UniProtKB">
        <authorList>
            <consortium name="WormBaseParasite"/>
        </authorList>
    </citation>
    <scope>IDENTIFICATION</scope>
</reference>
<gene>
    <name evidence="5" type="ORF">ASIM_LOCUS269</name>
</gene>
<evidence type="ECO:0000313" key="7">
    <source>
        <dbReference type="WBParaSite" id="ASIM_0000036501-mRNA-1"/>
    </source>
</evidence>
<evidence type="ECO:0000256" key="2">
    <source>
        <dbReference type="ARBA" id="ARBA00023125"/>
    </source>
</evidence>
<proteinExistence type="predicted"/>
<feature type="compositionally biased region" description="Polar residues" evidence="3">
    <location>
        <begin position="297"/>
        <end position="308"/>
    </location>
</feature>
<keyword evidence="2" id="KW-0238">DNA-binding</keyword>
<dbReference type="PANTHER" id="PTHR19303:SF27">
    <property type="entry name" value="HTH CENPB-TYPE DOMAIN-CONTAINING PROTEIN"/>
    <property type="match status" value="1"/>
</dbReference>
<accession>A0A0M3IYN6</accession>
<reference evidence="5 6" key="2">
    <citation type="submission" date="2018-11" db="EMBL/GenBank/DDBJ databases">
        <authorList>
            <consortium name="Pathogen Informatics"/>
        </authorList>
    </citation>
    <scope>NUCLEOTIDE SEQUENCE [LARGE SCALE GENOMIC DNA]</scope>
</reference>
<feature type="compositionally biased region" description="Polar residues" evidence="3">
    <location>
        <begin position="271"/>
        <end position="289"/>
    </location>
</feature>
<dbReference type="PROSITE" id="PS51253">
    <property type="entry name" value="HTH_CENPB"/>
    <property type="match status" value="1"/>
</dbReference>
<dbReference type="OrthoDB" id="5859979at2759"/>
<dbReference type="Proteomes" id="UP000267096">
    <property type="component" value="Unassembled WGS sequence"/>
</dbReference>
<dbReference type="WBParaSite" id="ASIM_0000036501-mRNA-1">
    <property type="protein sequence ID" value="ASIM_0000036501-mRNA-1"/>
    <property type="gene ID" value="ASIM_0000036501"/>
</dbReference>
<dbReference type="GO" id="GO:0003677">
    <property type="term" value="F:DNA binding"/>
    <property type="evidence" value="ECO:0007669"/>
    <property type="project" value="UniProtKB-KW"/>
</dbReference>
<comment type="subcellular location">
    <subcellularLocation>
        <location evidence="1">Nucleus</location>
    </subcellularLocation>
</comment>
<dbReference type="InterPro" id="IPR006600">
    <property type="entry name" value="HTH_CenpB_DNA-bd_dom"/>
</dbReference>
<dbReference type="InterPro" id="IPR050863">
    <property type="entry name" value="CenT-Element_Derived"/>
</dbReference>
<dbReference type="EMBL" id="UYRR01000128">
    <property type="protein sequence ID" value="VDK17539.1"/>
    <property type="molecule type" value="Genomic_DNA"/>
</dbReference>
<evidence type="ECO:0000313" key="6">
    <source>
        <dbReference type="Proteomes" id="UP000267096"/>
    </source>
</evidence>
<feature type="region of interest" description="Disordered" evidence="3">
    <location>
        <begin position="271"/>
        <end position="313"/>
    </location>
</feature>
<evidence type="ECO:0000259" key="4">
    <source>
        <dbReference type="PROSITE" id="PS51253"/>
    </source>
</evidence>
<dbReference type="InterPro" id="IPR009057">
    <property type="entry name" value="Homeodomain-like_sf"/>
</dbReference>
<dbReference type="Pfam" id="PF03221">
    <property type="entry name" value="HTH_Tnp_Tc5"/>
    <property type="match status" value="1"/>
</dbReference>
<keyword evidence="6" id="KW-1185">Reference proteome</keyword>
<dbReference type="PANTHER" id="PTHR19303">
    <property type="entry name" value="TRANSPOSON"/>
    <property type="match status" value="1"/>
</dbReference>
<evidence type="ECO:0000256" key="3">
    <source>
        <dbReference type="SAM" id="MobiDB-lite"/>
    </source>
</evidence>
<feature type="domain" description="HTH CENPB-type" evidence="4">
    <location>
        <begin position="101"/>
        <end position="185"/>
    </location>
</feature>
<evidence type="ECO:0000256" key="1">
    <source>
        <dbReference type="ARBA" id="ARBA00004123"/>
    </source>
</evidence>
<evidence type="ECO:0000313" key="5">
    <source>
        <dbReference type="EMBL" id="VDK17539.1"/>
    </source>
</evidence>
<dbReference type="SMART" id="SM00674">
    <property type="entry name" value="CENPB"/>
    <property type="match status" value="1"/>
</dbReference>
<dbReference type="SUPFAM" id="SSF46689">
    <property type="entry name" value="Homeodomain-like"/>
    <property type="match status" value="2"/>
</dbReference>
<name>A0A0M3IYN6_ANISI</name>
<dbReference type="GO" id="GO:0005634">
    <property type="term" value="C:nucleus"/>
    <property type="evidence" value="ECO:0007669"/>
    <property type="project" value="UniProtKB-SubCell"/>
</dbReference>
<dbReference type="AlphaFoldDB" id="A0A0M3IYN6"/>
<sequence>MMKSENEPEDVKIGAAAAAAVAARSKRRATSEGVQETPLAKKLQREKVPISIKKDIIAKHEAGMSYAEIAKLYRRSTSTIGSIYANKEKYMNVFAAEGVSVLTKRRTKSINDVEQLLLTWIKQRALTGEHITETMIRDKARCLHLEMIQLKSASKSDEEIEAETFKASRGWLDNFLRRNCIRITSSRSRNVSGDLNCIQIGNGEVVERDDFTWNGHGGRCSVDETMVSEVLKEAYGKDETMGLDKRIKEEPEEDIVSPVFTMEPISTSIVRSAGQNQCTDQENTTSSHEQNFDTDSEFNSHSSTSAEVSTRKNALDNSDNMTAKEFEVRLVNKLHDFPSDQRALVRERLENELDILFARNISQQIKAHFHGDCQQNAMKRLLSVVNDSTFLN</sequence>
<protein>
    <submittedName>
        <fullName evidence="7">HTH CENPB-type domain-containing protein</fullName>
    </submittedName>
</protein>
<organism evidence="7">
    <name type="scientific">Anisakis simplex</name>
    <name type="common">Herring worm</name>
    <dbReference type="NCBI Taxonomy" id="6269"/>
    <lineage>
        <taxon>Eukaryota</taxon>
        <taxon>Metazoa</taxon>
        <taxon>Ecdysozoa</taxon>
        <taxon>Nematoda</taxon>
        <taxon>Chromadorea</taxon>
        <taxon>Rhabditida</taxon>
        <taxon>Spirurina</taxon>
        <taxon>Ascaridomorpha</taxon>
        <taxon>Ascaridoidea</taxon>
        <taxon>Anisakidae</taxon>
        <taxon>Anisakis</taxon>
        <taxon>Anisakis simplex complex</taxon>
    </lineage>
</organism>